<organism evidence="3 4">
    <name type="scientific">Armillaria solidipes</name>
    <dbReference type="NCBI Taxonomy" id="1076256"/>
    <lineage>
        <taxon>Eukaryota</taxon>
        <taxon>Fungi</taxon>
        <taxon>Dikarya</taxon>
        <taxon>Basidiomycota</taxon>
        <taxon>Agaricomycotina</taxon>
        <taxon>Agaricomycetes</taxon>
        <taxon>Agaricomycetidae</taxon>
        <taxon>Agaricales</taxon>
        <taxon>Marasmiineae</taxon>
        <taxon>Physalacriaceae</taxon>
        <taxon>Armillaria</taxon>
    </lineage>
</organism>
<evidence type="ECO:0000313" key="4">
    <source>
        <dbReference type="Proteomes" id="UP000218334"/>
    </source>
</evidence>
<dbReference type="Pfam" id="PF17667">
    <property type="entry name" value="Pkinase_fungal"/>
    <property type="match status" value="1"/>
</dbReference>
<evidence type="ECO:0000256" key="1">
    <source>
        <dbReference type="SAM" id="MobiDB-lite"/>
    </source>
</evidence>
<dbReference type="STRING" id="1076256.A0A2H3BSH5"/>
<dbReference type="PROSITE" id="PS50011">
    <property type="entry name" value="PROTEIN_KINASE_DOM"/>
    <property type="match status" value="1"/>
</dbReference>
<sequence>MNMLAGQDLQLKQVSPERVEGALFLDGGGLGVATEHLTSLDKQVLGDIPSTLGVSSRTRKRKSDSSDESSSKISRRTYDSQAFVSARRALDPIDEDEFARVPDDEQKRMFLAMPIGYHRLTLPQRGILDQIIEDPYIKCFENIDRKNPGHFFKGLKVTLQKADKTNIVLTLGDIIHRQRHLIGRSTCVVIGVSPEWPGIQLVVKISYADIHCDSEKKLVDAAKAKAREMASGGKEHWVLNHLPQILHSQDFRFNDKDSPQRSLMELLTGAAYADRKTAIYEERLLRITVSERLFPITDLTNVKDIAQAFLDILQCHRWLYDHAKILHRDISMANVMYRKRPKDDKVCGVLNDFDLSSLLPLMEAASLHRTGTPPYTAHDLLGHSDLSHLYRHDVEALYCVLLILCCRYEIVEIEKVPTLRPLQNNPSDMPFAEWFDRSRTWRGLSADKAQFLCASETLEPIPISPSFSPFLPCLRRIRRAFAKGIIACVQSQPDDEEPIPDEPFDDETLGGHIAYFNFLRFLSTMSIDGQELDLQYEEWQQLMP</sequence>
<dbReference type="Proteomes" id="UP000218334">
    <property type="component" value="Unassembled WGS sequence"/>
</dbReference>
<dbReference type="EMBL" id="KZ293442">
    <property type="protein sequence ID" value="PBK66026.1"/>
    <property type="molecule type" value="Genomic_DNA"/>
</dbReference>
<proteinExistence type="predicted"/>
<reference evidence="4" key="1">
    <citation type="journal article" date="2017" name="Nat. Ecol. Evol.">
        <title>Genome expansion and lineage-specific genetic innovations in the forest pathogenic fungi Armillaria.</title>
        <authorList>
            <person name="Sipos G."/>
            <person name="Prasanna A.N."/>
            <person name="Walter M.C."/>
            <person name="O'Connor E."/>
            <person name="Balint B."/>
            <person name="Krizsan K."/>
            <person name="Kiss B."/>
            <person name="Hess J."/>
            <person name="Varga T."/>
            <person name="Slot J."/>
            <person name="Riley R."/>
            <person name="Boka B."/>
            <person name="Rigling D."/>
            <person name="Barry K."/>
            <person name="Lee J."/>
            <person name="Mihaltcheva S."/>
            <person name="LaButti K."/>
            <person name="Lipzen A."/>
            <person name="Waldron R."/>
            <person name="Moloney N.M."/>
            <person name="Sperisen C."/>
            <person name="Kredics L."/>
            <person name="Vagvoelgyi C."/>
            <person name="Patrignani A."/>
            <person name="Fitzpatrick D."/>
            <person name="Nagy I."/>
            <person name="Doyle S."/>
            <person name="Anderson J.B."/>
            <person name="Grigoriev I.V."/>
            <person name="Gueldener U."/>
            <person name="Muensterkoetter M."/>
            <person name="Nagy L.G."/>
        </authorList>
    </citation>
    <scope>NUCLEOTIDE SEQUENCE [LARGE SCALE GENOMIC DNA]</scope>
    <source>
        <strain evidence="4">28-4</strain>
    </source>
</reference>
<evidence type="ECO:0000313" key="3">
    <source>
        <dbReference type="EMBL" id="PBK66026.1"/>
    </source>
</evidence>
<dbReference type="InterPro" id="IPR000719">
    <property type="entry name" value="Prot_kinase_dom"/>
</dbReference>
<name>A0A2H3BSH5_9AGAR</name>
<dbReference type="PANTHER" id="PTHR38248:SF2">
    <property type="entry name" value="FUNK1 11"/>
    <property type="match status" value="1"/>
</dbReference>
<dbReference type="Gene3D" id="1.10.510.10">
    <property type="entry name" value="Transferase(Phosphotransferase) domain 1"/>
    <property type="match status" value="1"/>
</dbReference>
<keyword evidence="4" id="KW-1185">Reference proteome</keyword>
<evidence type="ECO:0000259" key="2">
    <source>
        <dbReference type="PROSITE" id="PS50011"/>
    </source>
</evidence>
<dbReference type="GO" id="GO:0004672">
    <property type="term" value="F:protein kinase activity"/>
    <property type="evidence" value="ECO:0007669"/>
    <property type="project" value="InterPro"/>
</dbReference>
<dbReference type="AlphaFoldDB" id="A0A2H3BSH5"/>
<feature type="region of interest" description="Disordered" evidence="1">
    <location>
        <begin position="51"/>
        <end position="76"/>
    </location>
</feature>
<dbReference type="PANTHER" id="PTHR38248">
    <property type="entry name" value="FUNK1 6"/>
    <property type="match status" value="1"/>
</dbReference>
<dbReference type="InterPro" id="IPR011009">
    <property type="entry name" value="Kinase-like_dom_sf"/>
</dbReference>
<feature type="domain" description="Protein kinase" evidence="2">
    <location>
        <begin position="140"/>
        <end position="509"/>
    </location>
</feature>
<dbReference type="GO" id="GO:0005524">
    <property type="term" value="F:ATP binding"/>
    <property type="evidence" value="ECO:0007669"/>
    <property type="project" value="InterPro"/>
</dbReference>
<accession>A0A2H3BSH5</accession>
<dbReference type="InterPro" id="IPR040976">
    <property type="entry name" value="Pkinase_fungal"/>
</dbReference>
<dbReference type="SUPFAM" id="SSF56112">
    <property type="entry name" value="Protein kinase-like (PK-like)"/>
    <property type="match status" value="1"/>
</dbReference>
<gene>
    <name evidence="3" type="ORF">ARMSODRAFT_366773</name>
</gene>
<protein>
    <recommendedName>
        <fullName evidence="2">Protein kinase domain-containing protein</fullName>
    </recommendedName>
</protein>